<proteinExistence type="predicted"/>
<dbReference type="EMBL" id="UAWG01000019">
    <property type="protein sequence ID" value="SQB60612.1"/>
    <property type="molecule type" value="Genomic_DNA"/>
</dbReference>
<dbReference type="Proteomes" id="UP000249986">
    <property type="component" value="Unassembled WGS sequence"/>
</dbReference>
<sequence length="34" mass="4269">MFDFIFDKEDKKIKGRSFLDERNFIVFFLSQMYL</sequence>
<protein>
    <submittedName>
        <fullName evidence="1">Uncharacterized protein</fullName>
    </submittedName>
</protein>
<evidence type="ECO:0000313" key="2">
    <source>
        <dbReference type="Proteomes" id="UP000249986"/>
    </source>
</evidence>
<gene>
    <name evidence="1" type="ORF">NCTC10719_02264</name>
</gene>
<accession>A0A2X2XY21</accession>
<name>A0A2X2XY21_CLOPF</name>
<evidence type="ECO:0000313" key="1">
    <source>
        <dbReference type="EMBL" id="SQB60612.1"/>
    </source>
</evidence>
<reference evidence="1 2" key="1">
    <citation type="submission" date="2018-06" db="EMBL/GenBank/DDBJ databases">
        <authorList>
            <consortium name="Pathogen Informatics"/>
            <person name="Doyle S."/>
        </authorList>
    </citation>
    <scope>NUCLEOTIDE SEQUENCE [LARGE SCALE GENOMIC DNA]</scope>
    <source>
        <strain evidence="1 2">NCTC10719</strain>
    </source>
</reference>
<dbReference type="AlphaFoldDB" id="A0A2X2XY21"/>
<organism evidence="1 2">
    <name type="scientific">Clostridium perfringens</name>
    <dbReference type="NCBI Taxonomy" id="1502"/>
    <lineage>
        <taxon>Bacteria</taxon>
        <taxon>Bacillati</taxon>
        <taxon>Bacillota</taxon>
        <taxon>Clostridia</taxon>
        <taxon>Eubacteriales</taxon>
        <taxon>Clostridiaceae</taxon>
        <taxon>Clostridium</taxon>
    </lineage>
</organism>